<proteinExistence type="predicted"/>
<dbReference type="SUPFAM" id="SSF140931">
    <property type="entry name" value="Fic-like"/>
    <property type="match status" value="1"/>
</dbReference>
<organism evidence="2 3">
    <name type="scientific">Ralstonia nicotianae</name>
    <dbReference type="NCBI Taxonomy" id="3037696"/>
    <lineage>
        <taxon>Bacteria</taxon>
        <taxon>Pseudomonadati</taxon>
        <taxon>Pseudomonadota</taxon>
        <taxon>Betaproteobacteria</taxon>
        <taxon>Burkholderiales</taxon>
        <taxon>Burkholderiaceae</taxon>
        <taxon>Ralstonia</taxon>
        <taxon>Ralstonia solanacearum species complex</taxon>
    </lineage>
</organism>
<dbReference type="PANTHER" id="PTHR13504:SF38">
    <property type="entry name" value="FIDO DOMAIN-CONTAINING PROTEIN"/>
    <property type="match status" value="1"/>
</dbReference>
<keyword evidence="3" id="KW-1185">Reference proteome</keyword>
<accession>A0ABX7ZV14</accession>
<evidence type="ECO:0000259" key="1">
    <source>
        <dbReference type="PROSITE" id="PS51459"/>
    </source>
</evidence>
<dbReference type="InterPro" id="IPR036597">
    <property type="entry name" value="Fido-like_dom_sf"/>
</dbReference>
<dbReference type="Proteomes" id="UP000680989">
    <property type="component" value="Chromosome"/>
</dbReference>
<evidence type="ECO:0000313" key="2">
    <source>
        <dbReference type="EMBL" id="QUP58704.1"/>
    </source>
</evidence>
<dbReference type="PROSITE" id="PS51459">
    <property type="entry name" value="FIDO"/>
    <property type="match status" value="1"/>
</dbReference>
<dbReference type="EMBL" id="CP046674">
    <property type="protein sequence ID" value="QUP58704.1"/>
    <property type="molecule type" value="Genomic_DNA"/>
</dbReference>
<gene>
    <name evidence="2" type="ORF">GO999_09080</name>
</gene>
<reference evidence="3" key="1">
    <citation type="submission" date="2019-12" db="EMBL/GenBank/DDBJ databases">
        <title>Whole-genome sequence of tobacco pathogen Ralstonia pseudosolanacearum strain RS, originating from Yunnan province of China.</title>
        <authorList>
            <person name="Lu C.-H."/>
        </authorList>
    </citation>
    <scope>NUCLEOTIDE SEQUENCE [LARGE SCALE GENOMIC DNA]</scope>
    <source>
        <strain evidence="3">RS</strain>
    </source>
</reference>
<dbReference type="PANTHER" id="PTHR13504">
    <property type="entry name" value="FIDO DOMAIN-CONTAINING PROTEIN DDB_G0283145"/>
    <property type="match status" value="1"/>
</dbReference>
<sequence length="484" mass="54288">MPIKIWSGRYMRYSISHETPQFTLTALSRDWACETSPLTMFNLDRTPYLLDKTAEEQLQAKLAALEERVAILRSNGSLSNETVRNYYGEKRFEQVAESNAIEGNTLSAGETELAVMKGITITGHDPAFTKDAIALDKALTRLTELARSKDQPTDLAQLHELHALILGDRSGAGVLRKERVAIRGSKHTPPKTWEAVMDAMEQWQSWSRENADLPAPIRAAVLHAWMAHIHPYIDGNGRTARAITNLELVRAGYPPIIIKKKERFRYIEALGESDEGGDIRSFLELILDKLSGALTGLELSAKKMQGYNPALEKLRQKQKTQLTIWDTSVKLLASIIEHRLTLAMESFGGSSFVRVFEDPLDVEDYVEVCNGHSVPRTWAFMVNIAVPGVPKLEKLAYIGHRSSRMHQFLHREGGPSLYWSRKNPEGFPKWLSDDEHAPFGVELTTRIGIGDEWFARKGDDEIVEISTTELGSRIVDALLGEVVS</sequence>
<feature type="domain" description="Fido" evidence="1">
    <location>
        <begin position="153"/>
        <end position="288"/>
    </location>
</feature>
<dbReference type="Gene3D" id="1.10.3290.10">
    <property type="entry name" value="Fido-like domain"/>
    <property type="match status" value="1"/>
</dbReference>
<dbReference type="InterPro" id="IPR003812">
    <property type="entry name" value="Fido"/>
</dbReference>
<name>A0ABX7ZV14_9RALS</name>
<dbReference type="InterPro" id="IPR040198">
    <property type="entry name" value="Fido_containing"/>
</dbReference>
<evidence type="ECO:0000313" key="3">
    <source>
        <dbReference type="Proteomes" id="UP000680989"/>
    </source>
</evidence>
<protein>
    <recommendedName>
        <fullName evidence="1">Fido domain-containing protein</fullName>
    </recommendedName>
</protein>
<dbReference type="Pfam" id="PF02661">
    <property type="entry name" value="Fic"/>
    <property type="match status" value="1"/>
</dbReference>